<reference evidence="4" key="1">
    <citation type="submission" date="2022-12" db="EMBL/GenBank/DDBJ databases">
        <title>Reference genome sequencing for broad-spectrum identification of bacterial and archaeal isolates by mass spectrometry.</title>
        <authorList>
            <person name="Sekiguchi Y."/>
            <person name="Tourlousse D.M."/>
        </authorList>
    </citation>
    <scope>NUCLEOTIDE SEQUENCE</scope>
    <source>
        <strain evidence="4">5-2</strain>
    </source>
</reference>
<dbReference type="Gene3D" id="1.10.357.10">
    <property type="entry name" value="Tetracycline Repressor, domain 2"/>
    <property type="match status" value="1"/>
</dbReference>
<dbReference type="EMBL" id="BSDQ01000001">
    <property type="protein sequence ID" value="GLI29256.1"/>
    <property type="molecule type" value="Genomic_DNA"/>
</dbReference>
<protein>
    <submittedName>
        <fullName evidence="4">TetR family transcriptional regulator</fullName>
    </submittedName>
</protein>
<feature type="DNA-binding region" description="H-T-H motif" evidence="2">
    <location>
        <begin position="64"/>
        <end position="83"/>
    </location>
</feature>
<dbReference type="InterPro" id="IPR009057">
    <property type="entry name" value="Homeodomain-like_sf"/>
</dbReference>
<accession>A0ABQ5RBG9</accession>
<dbReference type="PANTHER" id="PTHR30055">
    <property type="entry name" value="HTH-TYPE TRANSCRIPTIONAL REGULATOR RUTR"/>
    <property type="match status" value="1"/>
</dbReference>
<sequence length="256" mass="27710">MHPSCRTLRPPRGSPVGARVLDYDDAMTSSTPSGERAPDPRPARTRAAIFAAARELSAGDGEVTVNALAKRAGVSRAAFYSHFTGLDDLMGAMLQEMFDAAWERGRTNGAAGYTIVQHVQHGYAMMAAYIERHHAFLRGALDWKSSHRTYMILTGTMAALHVEALKRMPDRLPPRPGIEALARSLTGGELVHADHWLVATEEAARAGEELDATELLEVMLATAPSWYVGLGPDEPIPAAELLASARTYGEDAADQY</sequence>
<evidence type="ECO:0000313" key="4">
    <source>
        <dbReference type="EMBL" id="GLI29256.1"/>
    </source>
</evidence>
<keyword evidence="5" id="KW-1185">Reference proteome</keyword>
<evidence type="ECO:0000259" key="3">
    <source>
        <dbReference type="PROSITE" id="PS50977"/>
    </source>
</evidence>
<feature type="domain" description="HTH tetR-type" evidence="3">
    <location>
        <begin position="43"/>
        <end position="101"/>
    </location>
</feature>
<dbReference type="InterPro" id="IPR001647">
    <property type="entry name" value="HTH_TetR"/>
</dbReference>
<comment type="caution">
    <text evidence="4">The sequence shown here is derived from an EMBL/GenBank/DDBJ whole genome shotgun (WGS) entry which is preliminary data.</text>
</comment>
<dbReference type="InterPro" id="IPR050109">
    <property type="entry name" value="HTH-type_TetR-like_transc_reg"/>
</dbReference>
<dbReference type="PROSITE" id="PS50977">
    <property type="entry name" value="HTH_TETR_2"/>
    <property type="match status" value="1"/>
</dbReference>
<dbReference type="Proteomes" id="UP001144451">
    <property type="component" value="Unassembled WGS sequence"/>
</dbReference>
<evidence type="ECO:0000256" key="2">
    <source>
        <dbReference type="PROSITE-ProRule" id="PRU00335"/>
    </source>
</evidence>
<dbReference type="Pfam" id="PF00440">
    <property type="entry name" value="TetR_N"/>
    <property type="match status" value="1"/>
</dbReference>
<evidence type="ECO:0000256" key="1">
    <source>
        <dbReference type="ARBA" id="ARBA00023125"/>
    </source>
</evidence>
<proteinExistence type="predicted"/>
<dbReference type="PANTHER" id="PTHR30055:SF226">
    <property type="entry name" value="HTH-TYPE TRANSCRIPTIONAL REGULATOR PKSA"/>
    <property type="match status" value="1"/>
</dbReference>
<gene>
    <name evidence="4" type="ORF">BCONGLO52_00970</name>
</gene>
<dbReference type="SUPFAM" id="SSF46689">
    <property type="entry name" value="Homeodomain-like"/>
    <property type="match status" value="1"/>
</dbReference>
<organism evidence="4 5">
    <name type="scientific">Brachybacterium conglomeratum</name>
    <dbReference type="NCBI Taxonomy" id="47846"/>
    <lineage>
        <taxon>Bacteria</taxon>
        <taxon>Bacillati</taxon>
        <taxon>Actinomycetota</taxon>
        <taxon>Actinomycetes</taxon>
        <taxon>Micrococcales</taxon>
        <taxon>Dermabacteraceae</taxon>
        <taxon>Brachybacterium</taxon>
    </lineage>
</organism>
<evidence type="ECO:0000313" key="5">
    <source>
        <dbReference type="Proteomes" id="UP001144451"/>
    </source>
</evidence>
<name>A0ABQ5RBG9_9MICO</name>
<keyword evidence="1 2" id="KW-0238">DNA-binding</keyword>